<dbReference type="InterPro" id="IPR046347">
    <property type="entry name" value="bZIP_sf"/>
</dbReference>
<evidence type="ECO:0000259" key="2">
    <source>
        <dbReference type="Pfam" id="PF00170"/>
    </source>
</evidence>
<keyword evidence="4" id="KW-1185">Reference proteome</keyword>
<dbReference type="VEuPathDB" id="FungiDB:G647_04266"/>
<accession>A0A1C1CWT5</accession>
<dbReference type="Gene3D" id="1.20.5.170">
    <property type="match status" value="1"/>
</dbReference>
<dbReference type="CDD" id="cd14687">
    <property type="entry name" value="bZIP_ATF2"/>
    <property type="match status" value="1"/>
</dbReference>
<dbReference type="Proteomes" id="UP000094526">
    <property type="component" value="Unassembled WGS sequence"/>
</dbReference>
<dbReference type="InterPro" id="IPR004827">
    <property type="entry name" value="bZIP"/>
</dbReference>
<dbReference type="GO" id="GO:0003700">
    <property type="term" value="F:DNA-binding transcription factor activity"/>
    <property type="evidence" value="ECO:0007669"/>
    <property type="project" value="InterPro"/>
</dbReference>
<dbReference type="AlphaFoldDB" id="A0A1C1CWT5"/>
<gene>
    <name evidence="3" type="ORF">CLCR_10798</name>
</gene>
<dbReference type="EMBL" id="LGRB01000008">
    <property type="protein sequence ID" value="OCT52925.1"/>
    <property type="molecule type" value="Genomic_DNA"/>
</dbReference>
<dbReference type="STRING" id="86049.A0A1C1CWT5"/>
<dbReference type="OrthoDB" id="295274at2759"/>
<evidence type="ECO:0000313" key="4">
    <source>
        <dbReference type="Proteomes" id="UP000094526"/>
    </source>
</evidence>
<protein>
    <recommendedName>
        <fullName evidence="2">BZIP domain-containing protein</fullName>
    </recommendedName>
</protein>
<comment type="caution">
    <text evidence="3">The sequence shown here is derived from an EMBL/GenBank/DDBJ whole genome shotgun (WGS) entry which is preliminary data.</text>
</comment>
<feature type="region of interest" description="Disordered" evidence="1">
    <location>
        <begin position="66"/>
        <end position="102"/>
    </location>
</feature>
<dbReference type="SUPFAM" id="SSF57959">
    <property type="entry name" value="Leucine zipper domain"/>
    <property type="match status" value="1"/>
</dbReference>
<organism evidence="3 4">
    <name type="scientific">Cladophialophora carrionii</name>
    <dbReference type="NCBI Taxonomy" id="86049"/>
    <lineage>
        <taxon>Eukaryota</taxon>
        <taxon>Fungi</taxon>
        <taxon>Dikarya</taxon>
        <taxon>Ascomycota</taxon>
        <taxon>Pezizomycotina</taxon>
        <taxon>Eurotiomycetes</taxon>
        <taxon>Chaetothyriomycetidae</taxon>
        <taxon>Chaetothyriales</taxon>
        <taxon>Herpotrichiellaceae</taxon>
        <taxon>Cladophialophora</taxon>
    </lineage>
</organism>
<evidence type="ECO:0000313" key="3">
    <source>
        <dbReference type="EMBL" id="OCT52925.1"/>
    </source>
</evidence>
<dbReference type="VEuPathDB" id="FungiDB:CLCR_10798"/>
<dbReference type="Pfam" id="PF00170">
    <property type="entry name" value="bZIP_1"/>
    <property type="match status" value="1"/>
</dbReference>
<name>A0A1C1CWT5_9EURO</name>
<proteinExistence type="predicted"/>
<feature type="compositionally biased region" description="Low complexity" evidence="1">
    <location>
        <begin position="72"/>
        <end position="102"/>
    </location>
</feature>
<feature type="domain" description="BZIP" evidence="2">
    <location>
        <begin position="144"/>
        <end position="204"/>
    </location>
</feature>
<reference evidence="4" key="1">
    <citation type="submission" date="2015-07" db="EMBL/GenBank/DDBJ databases">
        <authorList>
            <person name="Teixeira M.M."/>
            <person name="Souza R.C."/>
            <person name="Almeida L.G."/>
            <person name="Vicente V.A."/>
            <person name="de Hoog S."/>
            <person name="Bocca A.L."/>
            <person name="de Almeida S.R."/>
            <person name="Vasconcelos A.T."/>
            <person name="Felipe M.S."/>
        </authorList>
    </citation>
    <scope>NUCLEOTIDE SEQUENCE [LARGE SCALE GENOMIC DNA]</scope>
    <source>
        <strain evidence="4">KSF</strain>
    </source>
</reference>
<evidence type="ECO:0000256" key="1">
    <source>
        <dbReference type="SAM" id="MobiDB-lite"/>
    </source>
</evidence>
<sequence length="225" mass="25308">MALTSEFQTNFGPSTNPWDFELPDDLSFIPGAAHESALDEFSRLPAPTLSTLGSQARMPEFVQPQNLHAQDADASASSPSSISQASLPRRTGSIDSTSTSTSLSREQFLRRLSLATSDLQEDSYRPRNTPAKRKKMITGRITPRSDKHARELELNRKAATKCRNRQKAFIEQLQHRCKREEEKMHIQSSLVSALHDEVVALRNELLRQSFCDCRFLSTASMSTRQ</sequence>